<feature type="domain" description="Malonyl-CoA:ACP transacylase (MAT)" evidence="1">
    <location>
        <begin position="8"/>
        <end position="308"/>
    </location>
</feature>
<dbReference type="RefSeq" id="WP_061539784.1">
    <property type="nucleotide sequence ID" value="NZ_CP013232.1"/>
</dbReference>
<dbReference type="SMART" id="SM00827">
    <property type="entry name" value="PKS_AT"/>
    <property type="match status" value="1"/>
</dbReference>
<reference evidence="2 3" key="1">
    <citation type="submission" date="2015-11" db="EMBL/GenBank/DDBJ databases">
        <title>Exploring the genomic traits of fungus-feeding bacterial genus Collimonas.</title>
        <authorList>
            <person name="Song C."/>
            <person name="Schmidt R."/>
            <person name="de Jager V."/>
            <person name="Krzyzanowska D."/>
            <person name="Jongedijk E."/>
            <person name="Cankar K."/>
            <person name="Beekwilder J."/>
            <person name="van Veen A."/>
            <person name="de Boer W."/>
            <person name="van Veen J.A."/>
            <person name="Garbeva P."/>
        </authorList>
    </citation>
    <scope>NUCLEOTIDE SEQUENCE [LARGE SCALE GENOMIC DNA]</scope>
    <source>
        <strain evidence="2 3">Ter6</strain>
    </source>
</reference>
<evidence type="ECO:0000313" key="2">
    <source>
        <dbReference type="EMBL" id="AMO94819.1"/>
    </source>
</evidence>
<dbReference type="InterPro" id="IPR016035">
    <property type="entry name" value="Acyl_Trfase/lysoPLipase"/>
</dbReference>
<dbReference type="OrthoDB" id="9808564at2"/>
<evidence type="ECO:0000259" key="1">
    <source>
        <dbReference type="SMART" id="SM00827"/>
    </source>
</evidence>
<dbReference type="InterPro" id="IPR050858">
    <property type="entry name" value="Mal-CoA-ACP_Trans/PKS_FabD"/>
</dbReference>
<dbReference type="AlphaFoldDB" id="A0A127PAG4"/>
<dbReference type="InterPro" id="IPR001227">
    <property type="entry name" value="Ac_transferase_dom_sf"/>
</dbReference>
<gene>
    <name evidence="2" type="ORF">CFter6_2128</name>
</gene>
<dbReference type="InterPro" id="IPR014043">
    <property type="entry name" value="Acyl_transferase_dom"/>
</dbReference>
<sequence length="308" mass="32470">MSQRLAILCPGQGGQHAGMFDLPCTDPATAGLLQQWLSFAVPGQQLEQVLADEELLFSNRFAQPLIVAASAAAWSALQPLLPAPALVAGYSIGELTAYHVAGAISAPQAIRLAASRAELMDACLQAAAPQLLCALSGIAVSTLGSLLESEHLYLAIETGADSCIVGGLAHDMQRATRKIENLGGKLRLLPVAVASHTPLMDGAVQPFAQQLQQQFSVAPPVPVLSGLSGQALTKKEQAVNVLSRQLAQTIRWSDCMDACAEQGITVALELGPGAALSRMLQDRHPQIACRSISEFRSLRGVASWLQRL</sequence>
<dbReference type="GO" id="GO:0004314">
    <property type="term" value="F:[acyl-carrier-protein] S-malonyltransferase activity"/>
    <property type="evidence" value="ECO:0007669"/>
    <property type="project" value="TreeGrafter"/>
</dbReference>
<evidence type="ECO:0000313" key="3">
    <source>
        <dbReference type="Proteomes" id="UP000072421"/>
    </source>
</evidence>
<proteinExistence type="predicted"/>
<dbReference type="PATRIC" id="fig|158899.10.peg.2129"/>
<name>A0A127PAG4_9BURK</name>
<protein>
    <submittedName>
        <fullName evidence="2">Acyl transferase domain protein</fullName>
    </submittedName>
</protein>
<dbReference type="SUPFAM" id="SSF52151">
    <property type="entry name" value="FabD/lysophospholipase-like"/>
    <property type="match status" value="1"/>
</dbReference>
<dbReference type="PANTHER" id="PTHR42681:SF6">
    <property type="entry name" value="BLL0263 PROTEIN"/>
    <property type="match status" value="1"/>
</dbReference>
<dbReference type="Pfam" id="PF00698">
    <property type="entry name" value="Acyl_transf_1"/>
    <property type="match status" value="1"/>
</dbReference>
<dbReference type="GO" id="GO:0006633">
    <property type="term" value="P:fatty acid biosynthetic process"/>
    <property type="evidence" value="ECO:0007669"/>
    <property type="project" value="TreeGrafter"/>
</dbReference>
<keyword evidence="2" id="KW-0808">Transferase</keyword>
<dbReference type="EMBL" id="CP013232">
    <property type="protein sequence ID" value="AMO94819.1"/>
    <property type="molecule type" value="Genomic_DNA"/>
</dbReference>
<accession>A0A127PAG4</accession>
<dbReference type="GO" id="GO:0005829">
    <property type="term" value="C:cytosol"/>
    <property type="evidence" value="ECO:0007669"/>
    <property type="project" value="TreeGrafter"/>
</dbReference>
<dbReference type="Proteomes" id="UP000072421">
    <property type="component" value="Chromosome"/>
</dbReference>
<dbReference type="PANTHER" id="PTHR42681">
    <property type="entry name" value="MALONYL-COA-ACYL CARRIER PROTEIN TRANSACYLASE, MITOCHONDRIAL"/>
    <property type="match status" value="1"/>
</dbReference>
<dbReference type="Gene3D" id="3.40.366.10">
    <property type="entry name" value="Malonyl-Coenzyme A Acyl Carrier Protein, domain 2"/>
    <property type="match status" value="1"/>
</dbReference>
<organism evidence="2">
    <name type="scientific">Collimonas fungivorans</name>
    <dbReference type="NCBI Taxonomy" id="158899"/>
    <lineage>
        <taxon>Bacteria</taxon>
        <taxon>Pseudomonadati</taxon>
        <taxon>Pseudomonadota</taxon>
        <taxon>Betaproteobacteria</taxon>
        <taxon>Burkholderiales</taxon>
        <taxon>Oxalobacteraceae</taxon>
        <taxon>Collimonas</taxon>
    </lineage>
</organism>
<dbReference type="Gene3D" id="3.30.70.250">
    <property type="entry name" value="Malonyl-CoA ACP transacylase, ACP-binding"/>
    <property type="match status" value="1"/>
</dbReference>